<keyword evidence="3" id="KW-1185">Reference proteome</keyword>
<dbReference type="PANTHER" id="PTHR13847:SF201">
    <property type="entry name" value="PUTATIBE OXIDOREDUCTASE"/>
    <property type="match status" value="1"/>
</dbReference>
<dbReference type="EMBL" id="BRXR01000001">
    <property type="protein sequence ID" value="GLC31355.1"/>
    <property type="molecule type" value="Genomic_DNA"/>
</dbReference>
<evidence type="ECO:0000313" key="2">
    <source>
        <dbReference type="EMBL" id="GLC31355.1"/>
    </source>
</evidence>
<sequence length="397" mass="45561">MNLIYGNTYWNNINKNYKNYPKLSNNEVCDVVVVGAGLAGCLTAYYLSLYNVNTILIEKDLIGSGTTSSMDGMLQPELSKTLLDLSRIIPKEAAERAYKLSIKASDEFENTLFHLCKVCEFNRKDTLYINPLVDLKKEYNLRKKLDFEVKYINLPDCIEKFTINDEDAIVTKNTATIDPLKFSHTLVKAFEALGGRIYEQTPLISYDYSENKMKVSTNGFNILCKKIVFCTGLSTLKLFKKPSFSLKNTFGIVTNPVNGVKDCIDKYSMVIKDNQNLLHLRTTSDNRIMVLQYCTDEMKNMDIEAILKEKSQYLLRKVQSMYTDYNMLNIDYEWSSRYIESKDDLTYIGTHTKYPNCYFNLPAGTNSNTYSIIGAQIIKDLILYGSDCDKNLFSFER</sequence>
<gene>
    <name evidence="2" type="ORF">bsdE14_27650</name>
</gene>
<name>A0ABQ5N854_9CLOT</name>
<dbReference type="InterPro" id="IPR006076">
    <property type="entry name" value="FAD-dep_OxRdtase"/>
</dbReference>
<dbReference type="RefSeq" id="WP_264850638.1">
    <property type="nucleotide sequence ID" value="NZ_BRXR01000001.1"/>
</dbReference>
<evidence type="ECO:0000259" key="1">
    <source>
        <dbReference type="Pfam" id="PF01266"/>
    </source>
</evidence>
<feature type="domain" description="FAD dependent oxidoreductase" evidence="1">
    <location>
        <begin position="30"/>
        <end position="380"/>
    </location>
</feature>
<reference evidence="2 3" key="1">
    <citation type="journal article" date="2024" name="Int. J. Syst. Evol. Microbiol.">
        <title>Clostridium omnivorum sp. nov., isolated from anoxic soil under the treatment of reductive soil disinfestation.</title>
        <authorList>
            <person name="Ueki A."/>
            <person name="Tonouchi A."/>
            <person name="Kaku N."/>
            <person name="Honma S."/>
            <person name="Ueki K."/>
        </authorList>
    </citation>
    <scope>NUCLEOTIDE SEQUENCE [LARGE SCALE GENOMIC DNA]</scope>
    <source>
        <strain evidence="2 3">E14</strain>
    </source>
</reference>
<accession>A0ABQ5N854</accession>
<dbReference type="Gene3D" id="3.50.50.60">
    <property type="entry name" value="FAD/NAD(P)-binding domain"/>
    <property type="match status" value="1"/>
</dbReference>
<dbReference type="Gene3D" id="3.30.9.10">
    <property type="entry name" value="D-Amino Acid Oxidase, subunit A, domain 2"/>
    <property type="match status" value="1"/>
</dbReference>
<dbReference type="Pfam" id="PF01266">
    <property type="entry name" value="DAO"/>
    <property type="match status" value="1"/>
</dbReference>
<dbReference type="SUPFAM" id="SSF51905">
    <property type="entry name" value="FAD/NAD(P)-binding domain"/>
    <property type="match status" value="1"/>
</dbReference>
<dbReference type="InterPro" id="IPR036188">
    <property type="entry name" value="FAD/NAD-bd_sf"/>
</dbReference>
<comment type="caution">
    <text evidence="2">The sequence shown here is derived from an EMBL/GenBank/DDBJ whole genome shotgun (WGS) entry which is preliminary data.</text>
</comment>
<organism evidence="2 3">
    <name type="scientific">Clostridium omnivorum</name>
    <dbReference type="NCBI Taxonomy" id="1604902"/>
    <lineage>
        <taxon>Bacteria</taxon>
        <taxon>Bacillati</taxon>
        <taxon>Bacillota</taxon>
        <taxon>Clostridia</taxon>
        <taxon>Eubacteriales</taxon>
        <taxon>Clostridiaceae</taxon>
        <taxon>Clostridium</taxon>
    </lineage>
</organism>
<protein>
    <submittedName>
        <fullName evidence="2">Oxidoreductase</fullName>
    </submittedName>
</protein>
<dbReference type="Proteomes" id="UP001208567">
    <property type="component" value="Unassembled WGS sequence"/>
</dbReference>
<dbReference type="PANTHER" id="PTHR13847">
    <property type="entry name" value="SARCOSINE DEHYDROGENASE-RELATED"/>
    <property type="match status" value="1"/>
</dbReference>
<evidence type="ECO:0000313" key="3">
    <source>
        <dbReference type="Proteomes" id="UP001208567"/>
    </source>
</evidence>
<proteinExistence type="predicted"/>